<dbReference type="InterPro" id="IPR002156">
    <property type="entry name" value="RNaseH_domain"/>
</dbReference>
<name>A0A371H9Z0_MUCPR</name>
<dbReference type="GO" id="GO:0004523">
    <property type="term" value="F:RNA-DNA hybrid ribonuclease activity"/>
    <property type="evidence" value="ECO:0007669"/>
    <property type="project" value="InterPro"/>
</dbReference>
<keyword evidence="3" id="KW-1185">Reference proteome</keyword>
<proteinExistence type="predicted"/>
<dbReference type="CDD" id="cd09279">
    <property type="entry name" value="RNase_HI_like"/>
    <property type="match status" value="1"/>
</dbReference>
<evidence type="ECO:0000313" key="2">
    <source>
        <dbReference type="EMBL" id="RDX99574.1"/>
    </source>
</evidence>
<feature type="non-terminal residue" evidence="2">
    <location>
        <position position="1"/>
    </location>
</feature>
<dbReference type="InterPro" id="IPR036397">
    <property type="entry name" value="RNaseH_sf"/>
</dbReference>
<dbReference type="Proteomes" id="UP000257109">
    <property type="component" value="Unassembled WGS sequence"/>
</dbReference>
<gene>
    <name evidence="2" type="ORF">CR513_17364</name>
</gene>
<dbReference type="AlphaFoldDB" id="A0A371H9Z0"/>
<evidence type="ECO:0000259" key="1">
    <source>
        <dbReference type="Pfam" id="PF13456"/>
    </source>
</evidence>
<dbReference type="PANTHER" id="PTHR48475:SF1">
    <property type="entry name" value="RNASE H TYPE-1 DOMAIN-CONTAINING PROTEIN"/>
    <property type="match status" value="1"/>
</dbReference>
<accession>A0A371H9Z0</accession>
<organism evidence="2 3">
    <name type="scientific">Mucuna pruriens</name>
    <name type="common">Velvet bean</name>
    <name type="synonym">Dolichos pruriens</name>
    <dbReference type="NCBI Taxonomy" id="157652"/>
    <lineage>
        <taxon>Eukaryota</taxon>
        <taxon>Viridiplantae</taxon>
        <taxon>Streptophyta</taxon>
        <taxon>Embryophyta</taxon>
        <taxon>Tracheophyta</taxon>
        <taxon>Spermatophyta</taxon>
        <taxon>Magnoliopsida</taxon>
        <taxon>eudicotyledons</taxon>
        <taxon>Gunneridae</taxon>
        <taxon>Pentapetalae</taxon>
        <taxon>rosids</taxon>
        <taxon>fabids</taxon>
        <taxon>Fabales</taxon>
        <taxon>Fabaceae</taxon>
        <taxon>Papilionoideae</taxon>
        <taxon>50 kb inversion clade</taxon>
        <taxon>NPAAA clade</taxon>
        <taxon>indigoferoid/millettioid clade</taxon>
        <taxon>Phaseoleae</taxon>
        <taxon>Mucuna</taxon>
    </lineage>
</organism>
<sequence>MALTGKIAHWHVIVEIKNTSNALGHGIEVVLISPKDHCFPFTARLGFNCINNMAEYEACAIGIIMALEYQVKTLKLYGDFTLVIHQLRGEWETRDVKLVPYCSYVKELTEHFERITFHHIHHEENQMVDALATLASMFEISQEKDTPILRIQHQAVPIYCQEIEEETDGKLQYYDIMRYIKDQEYPSDIIENNKKNLEKIANRLLPKWGRALQKKLGYDTASLCGCQRS</sequence>
<dbReference type="OrthoDB" id="1736889at2759"/>
<evidence type="ECO:0000313" key="3">
    <source>
        <dbReference type="Proteomes" id="UP000257109"/>
    </source>
</evidence>
<dbReference type="InterPro" id="IPR012337">
    <property type="entry name" value="RNaseH-like_sf"/>
</dbReference>
<comment type="caution">
    <text evidence="2">The sequence shown here is derived from an EMBL/GenBank/DDBJ whole genome shotgun (WGS) entry which is preliminary data.</text>
</comment>
<dbReference type="Pfam" id="PF13456">
    <property type="entry name" value="RVT_3"/>
    <property type="match status" value="1"/>
</dbReference>
<protein>
    <recommendedName>
        <fullName evidence="1">RNase H type-1 domain-containing protein</fullName>
    </recommendedName>
</protein>
<dbReference type="SUPFAM" id="SSF53098">
    <property type="entry name" value="Ribonuclease H-like"/>
    <property type="match status" value="1"/>
</dbReference>
<dbReference type="STRING" id="157652.A0A371H9Z0"/>
<dbReference type="PANTHER" id="PTHR48475">
    <property type="entry name" value="RIBONUCLEASE H"/>
    <property type="match status" value="1"/>
</dbReference>
<dbReference type="EMBL" id="QJKJ01003200">
    <property type="protein sequence ID" value="RDX99574.1"/>
    <property type="molecule type" value="Genomic_DNA"/>
</dbReference>
<dbReference type="GO" id="GO:0003676">
    <property type="term" value="F:nucleic acid binding"/>
    <property type="evidence" value="ECO:0007669"/>
    <property type="project" value="InterPro"/>
</dbReference>
<reference evidence="2" key="1">
    <citation type="submission" date="2018-05" db="EMBL/GenBank/DDBJ databases">
        <title>Draft genome of Mucuna pruriens seed.</title>
        <authorList>
            <person name="Nnadi N.E."/>
            <person name="Vos R."/>
            <person name="Hasami M.H."/>
            <person name="Devisetty U.K."/>
            <person name="Aguiy J.C."/>
        </authorList>
    </citation>
    <scope>NUCLEOTIDE SEQUENCE [LARGE SCALE GENOMIC DNA]</scope>
    <source>
        <strain evidence="2">JCA_2017</strain>
    </source>
</reference>
<feature type="domain" description="RNase H type-1" evidence="1">
    <location>
        <begin position="26"/>
        <end position="134"/>
    </location>
</feature>
<dbReference type="Gene3D" id="3.30.420.10">
    <property type="entry name" value="Ribonuclease H-like superfamily/Ribonuclease H"/>
    <property type="match status" value="1"/>
</dbReference>